<evidence type="ECO:0000313" key="1">
    <source>
        <dbReference type="EMBL" id="KAK3703510.1"/>
    </source>
</evidence>
<dbReference type="EMBL" id="JAWDGP010007827">
    <property type="protein sequence ID" value="KAK3703510.1"/>
    <property type="molecule type" value="Genomic_DNA"/>
</dbReference>
<gene>
    <name evidence="1" type="ORF">RRG08_057669</name>
</gene>
<organism evidence="1 2">
    <name type="scientific">Elysia crispata</name>
    <name type="common">lettuce slug</name>
    <dbReference type="NCBI Taxonomy" id="231223"/>
    <lineage>
        <taxon>Eukaryota</taxon>
        <taxon>Metazoa</taxon>
        <taxon>Spiralia</taxon>
        <taxon>Lophotrochozoa</taxon>
        <taxon>Mollusca</taxon>
        <taxon>Gastropoda</taxon>
        <taxon>Heterobranchia</taxon>
        <taxon>Euthyneura</taxon>
        <taxon>Panpulmonata</taxon>
        <taxon>Sacoglossa</taxon>
        <taxon>Placobranchoidea</taxon>
        <taxon>Plakobranchidae</taxon>
        <taxon>Elysia</taxon>
    </lineage>
</organism>
<protein>
    <submittedName>
        <fullName evidence="1">Uncharacterized protein</fullName>
    </submittedName>
</protein>
<dbReference type="AlphaFoldDB" id="A0AAE0XRT8"/>
<keyword evidence="2" id="KW-1185">Reference proteome</keyword>
<reference evidence="1" key="1">
    <citation type="journal article" date="2023" name="G3 (Bethesda)">
        <title>A reference genome for the long-term kleptoplast-retaining sea slug Elysia crispata morphotype clarki.</title>
        <authorList>
            <person name="Eastman K.E."/>
            <person name="Pendleton A.L."/>
            <person name="Shaikh M.A."/>
            <person name="Suttiyut T."/>
            <person name="Ogas R."/>
            <person name="Tomko P."/>
            <person name="Gavelis G."/>
            <person name="Widhalm J.R."/>
            <person name="Wisecaver J.H."/>
        </authorList>
    </citation>
    <scope>NUCLEOTIDE SEQUENCE</scope>
    <source>
        <strain evidence="1">ECLA1</strain>
    </source>
</reference>
<evidence type="ECO:0000313" key="2">
    <source>
        <dbReference type="Proteomes" id="UP001283361"/>
    </source>
</evidence>
<name>A0AAE0XRT8_9GAST</name>
<sequence>MPEKTWRLYYSNTATISCLKKPGDYIAVTLPRSHAGKNLEILLQQHRHDLMPEKTRRLCSSNTATISCLKKPGDCAPATPPRSHVFNHREA</sequence>
<dbReference type="Proteomes" id="UP001283361">
    <property type="component" value="Unassembled WGS sequence"/>
</dbReference>
<dbReference type="PROSITE" id="PS51257">
    <property type="entry name" value="PROKAR_LIPOPROTEIN"/>
    <property type="match status" value="1"/>
</dbReference>
<proteinExistence type="predicted"/>
<comment type="caution">
    <text evidence="1">The sequence shown here is derived from an EMBL/GenBank/DDBJ whole genome shotgun (WGS) entry which is preliminary data.</text>
</comment>
<accession>A0AAE0XRT8</accession>